<proteinExistence type="predicted"/>
<reference evidence="2" key="1">
    <citation type="submission" date="2021-01" db="EMBL/GenBank/DDBJ databases">
        <authorList>
            <person name="Corre E."/>
            <person name="Pelletier E."/>
            <person name="Niang G."/>
            <person name="Scheremetjew M."/>
            <person name="Finn R."/>
            <person name="Kale V."/>
            <person name="Holt S."/>
            <person name="Cochrane G."/>
            <person name="Meng A."/>
            <person name="Brown T."/>
            <person name="Cohen L."/>
        </authorList>
    </citation>
    <scope>NUCLEOTIDE SEQUENCE</scope>
    <source>
        <strain evidence="2">CCMP1723</strain>
    </source>
</reference>
<feature type="compositionally biased region" description="Pro residues" evidence="1">
    <location>
        <begin position="379"/>
        <end position="394"/>
    </location>
</feature>
<feature type="region of interest" description="Disordered" evidence="1">
    <location>
        <begin position="343"/>
        <end position="416"/>
    </location>
</feature>
<feature type="region of interest" description="Disordered" evidence="1">
    <location>
        <begin position="467"/>
        <end position="493"/>
    </location>
</feature>
<sequence>MDGAIRNQLLALLGNAPAGGGGDAGVFPMSAGNWLQLVTAAATGNSQQLFSTLAGNAIRNQLLGLLGGALGGDGAGAGGGVFAQSGTGSSIFPSTDAGSLVDIWGSLSDGLGGGGDGSGVANVLPLLVAAVAGAAGGDGAVLAQSGDGAAPLPAWLSSDWTLNLPEWPAPDASGDALRERLAALFTPDEDAGAALGSPLFDGSLLAQSGGQGGDRAPPAWLDPDWSLLGGQGATPGTALAADAFLTQLLDYYSAGAGGVAAQSGGEGPAPPPFDATRPAGGDGWFVSDWTLLGRLAALADADATEAEEAEASAGEASGGALRSYLAEAWEDTWFSQILTSVMRRRADAQQPPSPPPSSLSGAPSPPGPAPRGPVAAVPTYPPSYPEGPPRPPFPDSATASFAGPPSSAGSPIDSIVANLRNPDGTIDPATVSDVAAVLATLAGVNVTDADFDNAVAIAVAAGLEGMREGSDQTGSNDDDPHHHAHREGHFNATGDVQRYRDMFGTALRAAGDFIEESFASANSGADADGSVGDEDSAEVESLVAAAIEVAEENAAHFIDLGVGDGGAEGAEGADSGEAVDVDTAIELLDRVQGVLAAARGDFHDALNQSQQGAGVKAPGAPDGYLTAAQLLTLMGGMGAGGGGLIGLPVDENVGDPTIPGTKFPFNATDNSDDLGNIADKVAEDPLGYFDGLIDDLIDPNRDGGDGGGDAMVGAQSGPDDVVRTDAPTVDVAAVEPAADDGSPAATFFEKTETQVAIPVAAVVLAGGIFAAYTSGLSGRLFGRGASGAEGSENAANNGRMFDAAREADGASGASTAVSAGGSRIVRRTSTSTKIEMSGSTASSLNGGGDGGGVIRRGDAGCSRRGGHGRPTPGVRAVGTLGGSTEASPAETTPADIRGIARASLVLETLLEFLEGRWGRE</sequence>
<protein>
    <submittedName>
        <fullName evidence="2">Uncharacterized protein</fullName>
    </submittedName>
</protein>
<evidence type="ECO:0000313" key="2">
    <source>
        <dbReference type="EMBL" id="CAD8520938.1"/>
    </source>
</evidence>
<dbReference type="EMBL" id="HBEQ01010389">
    <property type="protein sequence ID" value="CAD8520938.1"/>
    <property type="molecule type" value="Transcribed_RNA"/>
</dbReference>
<feature type="compositionally biased region" description="Pro residues" evidence="1">
    <location>
        <begin position="351"/>
        <end position="371"/>
    </location>
</feature>
<feature type="compositionally biased region" description="Gly residues" evidence="1">
    <location>
        <begin position="845"/>
        <end position="854"/>
    </location>
</feature>
<evidence type="ECO:0000256" key="1">
    <source>
        <dbReference type="SAM" id="MobiDB-lite"/>
    </source>
</evidence>
<feature type="region of interest" description="Disordered" evidence="1">
    <location>
        <begin position="700"/>
        <end position="721"/>
    </location>
</feature>
<feature type="compositionally biased region" description="Low complexity" evidence="1">
    <location>
        <begin position="396"/>
        <end position="411"/>
    </location>
</feature>
<feature type="region of interest" description="Disordered" evidence="1">
    <location>
        <begin position="831"/>
        <end position="891"/>
    </location>
</feature>
<feature type="compositionally biased region" description="Polar residues" evidence="1">
    <location>
        <begin position="831"/>
        <end position="844"/>
    </location>
</feature>
<name>A0A7S0IGP4_MICPS</name>
<accession>A0A7S0IGP4</accession>
<gene>
    <name evidence="2" type="ORF">MCOM1403_LOCUS8364</name>
</gene>
<dbReference type="AlphaFoldDB" id="A0A7S0IGP4"/>
<organism evidence="2">
    <name type="scientific">Micromonas pusilla</name>
    <name type="common">Picoplanktonic green alga</name>
    <name type="synonym">Chromulina pusilla</name>
    <dbReference type="NCBI Taxonomy" id="38833"/>
    <lineage>
        <taxon>Eukaryota</taxon>
        <taxon>Viridiplantae</taxon>
        <taxon>Chlorophyta</taxon>
        <taxon>Mamiellophyceae</taxon>
        <taxon>Mamiellales</taxon>
        <taxon>Mamiellaceae</taxon>
        <taxon>Micromonas</taxon>
    </lineage>
</organism>